<comment type="caution">
    <text evidence="2">The sequence shown here is derived from an EMBL/GenBank/DDBJ whole genome shotgun (WGS) entry which is preliminary data.</text>
</comment>
<dbReference type="AlphaFoldDB" id="A0A5C6VK02"/>
<dbReference type="InterPro" id="IPR006076">
    <property type="entry name" value="FAD-dep_OxRdtase"/>
</dbReference>
<dbReference type="Gene3D" id="3.50.50.60">
    <property type="entry name" value="FAD/NAD(P)-binding domain"/>
    <property type="match status" value="2"/>
</dbReference>
<dbReference type="Proteomes" id="UP000321168">
    <property type="component" value="Unassembled WGS sequence"/>
</dbReference>
<protein>
    <submittedName>
        <fullName evidence="2">FAD-binding oxidoreductase</fullName>
    </submittedName>
</protein>
<dbReference type="GO" id="GO:0005737">
    <property type="term" value="C:cytoplasm"/>
    <property type="evidence" value="ECO:0007669"/>
    <property type="project" value="TreeGrafter"/>
</dbReference>
<dbReference type="Gene3D" id="3.30.9.10">
    <property type="entry name" value="D-Amino Acid Oxidase, subunit A, domain 2"/>
    <property type="match status" value="1"/>
</dbReference>
<feature type="domain" description="FAD dependent oxidoreductase" evidence="1">
    <location>
        <begin position="8"/>
        <end position="122"/>
    </location>
</feature>
<accession>A0A5C6VK02</accession>
<keyword evidence="3" id="KW-1185">Reference proteome</keyword>
<dbReference type="SUPFAM" id="SSF51971">
    <property type="entry name" value="Nucleotide-binding domain"/>
    <property type="match status" value="1"/>
</dbReference>
<name>A0A5C6VK02_9FLAO</name>
<proteinExistence type="predicted"/>
<evidence type="ECO:0000259" key="1">
    <source>
        <dbReference type="Pfam" id="PF01266"/>
    </source>
</evidence>
<gene>
    <name evidence="2" type="ORF">FRX97_01205</name>
</gene>
<evidence type="ECO:0000313" key="2">
    <source>
        <dbReference type="EMBL" id="TXC85269.1"/>
    </source>
</evidence>
<reference evidence="2 3" key="1">
    <citation type="submission" date="2019-08" db="EMBL/GenBank/DDBJ databases">
        <title>Genome of Luteibaculum oceani JCM 18817.</title>
        <authorList>
            <person name="Bowman J.P."/>
        </authorList>
    </citation>
    <scope>NUCLEOTIDE SEQUENCE [LARGE SCALE GENOMIC DNA]</scope>
    <source>
        <strain evidence="2 3">JCM 18817</strain>
    </source>
</reference>
<organism evidence="2 3">
    <name type="scientific">Luteibaculum oceani</name>
    <dbReference type="NCBI Taxonomy" id="1294296"/>
    <lineage>
        <taxon>Bacteria</taxon>
        <taxon>Pseudomonadati</taxon>
        <taxon>Bacteroidota</taxon>
        <taxon>Flavobacteriia</taxon>
        <taxon>Flavobacteriales</taxon>
        <taxon>Luteibaculaceae</taxon>
        <taxon>Luteibaculum</taxon>
    </lineage>
</organism>
<dbReference type="InterPro" id="IPR036188">
    <property type="entry name" value="FAD/NAD-bd_sf"/>
</dbReference>
<dbReference type="PANTHER" id="PTHR13847:SF261">
    <property type="entry name" value="FAD-DEPENDENT OXIDOREDUCTASE FAMILY PROTEIN"/>
    <property type="match status" value="1"/>
</dbReference>
<dbReference type="OrthoDB" id="214253at2"/>
<evidence type="ECO:0000313" key="3">
    <source>
        <dbReference type="Proteomes" id="UP000321168"/>
    </source>
</evidence>
<sequence length="348" mass="39443">MHGINLKRVTIIGQGLAGSVLAFSLYKRGVQVRIVDNNWKNAASKVAAGMWNPVNFRRMIPGWRVEDLLPSMLKFFSELESELDVKLLHQKHLIRRIPDEASRKLWKNQEEKLQKYSDLKASLAEADAMNWPNGYGIIPSCGVLDIPLFLEKTKRFFINQDAYCMGEFSWNEPLPDDELIISCEGYATRNNPYFNWVPIGANHGEILEIKDPQNWNSSNILNCGKFLFKAPNGVWKAGSVYVPENEQLTPIDGAADEIKEPIEKALKERLSINNITVGIRPTSKDRAPVMGFHPETKNIGIFGGLGTKGVLNAPFFAEQFSEHICNGKEIDREVAIDRFLKKHYDKKN</sequence>
<dbReference type="Pfam" id="PF01266">
    <property type="entry name" value="DAO"/>
    <property type="match status" value="1"/>
</dbReference>
<dbReference type="EMBL" id="VORB01000001">
    <property type="protein sequence ID" value="TXC85269.1"/>
    <property type="molecule type" value="Genomic_DNA"/>
</dbReference>
<dbReference type="PANTHER" id="PTHR13847">
    <property type="entry name" value="SARCOSINE DEHYDROGENASE-RELATED"/>
    <property type="match status" value="1"/>
</dbReference>